<evidence type="ECO:0000313" key="3">
    <source>
        <dbReference type="EMBL" id="SDD60017.1"/>
    </source>
</evidence>
<dbReference type="RefSeq" id="WP_091241735.1">
    <property type="nucleotide sequence ID" value="NZ_FNAG01000004.1"/>
</dbReference>
<sequence>MSALPHAHAAPGALEAHFAPFRERTLGSAQRLRTPYGEMPIVYADWIASGRLYAPIEQRMSAVIGPFVANTHTETSTTGTLMTRAYHQALKKIKAHVGASPEDAIICYGSGMTAVVNKFQRILGLRVHESYLERVSPAPDQRPIVFVTHMEHHSNQTSWLETLCDVEVIPPDANGEVDLAALDALLAKYAQRPVKIASITSCSNVTGLFTPYHDIAERMHAAGGLCFVDFACSAPYIDIVMHPPGRPQAGLDAIYFSPHKFLGGPGTSGVLVFNTRLYRNRVPDNPGGGTVDWTNPWGQHKYVDDIEAREDGGTPGFLQAIRTALAIQLKEQMGVANILAREHELLDIVWPALSAIPGLHLLAADHPDRLGVLSFYIEDLHYNLAVRLLNDRYGIQVRGGCSCAGTYGHYLLQVSYERSKSITDKINAGILCDKPGWVRLSLHPTMTDAEARFIVHAIRELAAHHRAWAQDYRYCERRNEWFHRDDCDFVDSTAAGFFAPL</sequence>
<keyword evidence="4" id="KW-1185">Reference proteome</keyword>
<organism evidence="3 4">
    <name type="scientific">Aquimonas voraii</name>
    <dbReference type="NCBI Taxonomy" id="265719"/>
    <lineage>
        <taxon>Bacteria</taxon>
        <taxon>Pseudomonadati</taxon>
        <taxon>Pseudomonadota</taxon>
        <taxon>Gammaproteobacteria</taxon>
        <taxon>Lysobacterales</taxon>
        <taxon>Lysobacteraceae</taxon>
        <taxon>Aquimonas</taxon>
    </lineage>
</organism>
<evidence type="ECO:0000259" key="2">
    <source>
        <dbReference type="Pfam" id="PF00266"/>
    </source>
</evidence>
<dbReference type="OrthoDB" id="9804366at2"/>
<dbReference type="InterPro" id="IPR015421">
    <property type="entry name" value="PyrdxlP-dep_Trfase_major"/>
</dbReference>
<dbReference type="Pfam" id="PF00266">
    <property type="entry name" value="Aminotran_5"/>
    <property type="match status" value="1"/>
</dbReference>
<dbReference type="InterPro" id="IPR000192">
    <property type="entry name" value="Aminotrans_V_dom"/>
</dbReference>
<dbReference type="GO" id="GO:0016829">
    <property type="term" value="F:lyase activity"/>
    <property type="evidence" value="ECO:0007669"/>
    <property type="project" value="UniProtKB-KW"/>
</dbReference>
<dbReference type="Gene3D" id="3.90.1150.10">
    <property type="entry name" value="Aspartate Aminotransferase, domain 1"/>
    <property type="match status" value="1"/>
</dbReference>
<keyword evidence="3" id="KW-0456">Lyase</keyword>
<dbReference type="Proteomes" id="UP000199603">
    <property type="component" value="Unassembled WGS sequence"/>
</dbReference>
<keyword evidence="1" id="KW-0663">Pyridoxal phosphate</keyword>
<dbReference type="Gene3D" id="3.40.640.10">
    <property type="entry name" value="Type I PLP-dependent aspartate aminotransferase-like (Major domain)"/>
    <property type="match status" value="1"/>
</dbReference>
<reference evidence="3 4" key="1">
    <citation type="submission" date="2016-10" db="EMBL/GenBank/DDBJ databases">
        <authorList>
            <person name="de Groot N.N."/>
        </authorList>
    </citation>
    <scope>NUCLEOTIDE SEQUENCE [LARGE SCALE GENOMIC DNA]</scope>
    <source>
        <strain evidence="3 4">DSM 16957</strain>
    </source>
</reference>
<gene>
    <name evidence="3" type="ORF">SAMN04488509_10491</name>
</gene>
<name>A0A1G6W476_9GAMM</name>
<feature type="domain" description="Aminotransferase class V" evidence="2">
    <location>
        <begin position="43"/>
        <end position="450"/>
    </location>
</feature>
<evidence type="ECO:0000256" key="1">
    <source>
        <dbReference type="ARBA" id="ARBA00022898"/>
    </source>
</evidence>
<dbReference type="STRING" id="265719.SAMN04488509_10491"/>
<dbReference type="EMBL" id="FNAG01000004">
    <property type="protein sequence ID" value="SDD60017.1"/>
    <property type="molecule type" value="Genomic_DNA"/>
</dbReference>
<dbReference type="InterPro" id="IPR015424">
    <property type="entry name" value="PyrdxlP-dep_Trfase"/>
</dbReference>
<dbReference type="AlphaFoldDB" id="A0A1G6W476"/>
<proteinExistence type="predicted"/>
<dbReference type="InterPro" id="IPR015422">
    <property type="entry name" value="PyrdxlP-dep_Trfase_small"/>
</dbReference>
<accession>A0A1G6W476</accession>
<dbReference type="SUPFAM" id="SSF53383">
    <property type="entry name" value="PLP-dependent transferases"/>
    <property type="match status" value="1"/>
</dbReference>
<dbReference type="PANTHER" id="PTHR43586:SF8">
    <property type="entry name" value="CYSTEINE DESULFURASE 1, CHLOROPLASTIC"/>
    <property type="match status" value="1"/>
</dbReference>
<evidence type="ECO:0000313" key="4">
    <source>
        <dbReference type="Proteomes" id="UP000199603"/>
    </source>
</evidence>
<protein>
    <submittedName>
        <fullName evidence="3">Selenocysteine lyase/Cysteine desulfurase</fullName>
    </submittedName>
</protein>
<dbReference type="PANTHER" id="PTHR43586">
    <property type="entry name" value="CYSTEINE DESULFURASE"/>
    <property type="match status" value="1"/>
</dbReference>